<dbReference type="EMBL" id="KZ305042">
    <property type="protein sequence ID" value="PIA40229.1"/>
    <property type="molecule type" value="Genomic_DNA"/>
</dbReference>
<sequence length="320" mass="35802">MAKFASWMISTTTTTTTPFFKVSSCFNASILVPSHTNTILFPLNSQYPFLYISTTSFICHAKKKTSPLLKPTNTTTQIVQSLEQEEEEETIDFVDDFHDGTLTDADDLFEEEEEAELYVGDGAGGGGISFAGTEWDKKALAIAEDTILSFNGELKIYAFQTLKNSTIRVRIEKLSNSNAFRRSGSPSMADIEEFSSAYRVKLDEAEQAGSIPQNTYLEVSSPGVERIVRIPQDLDRFKERPMYVKYVTEGTAAGLTSECDGVFKLVSFDLESGCCTWGIADVRKNREKAGKGRPLSKKQREWRLNTPFDSLRLVRIFSEC</sequence>
<feature type="domain" description="Ribosome maturation factor RimP N-terminal" evidence="1">
    <location>
        <begin position="160"/>
        <end position="225"/>
    </location>
</feature>
<evidence type="ECO:0000313" key="3">
    <source>
        <dbReference type="EMBL" id="PIA40229.1"/>
    </source>
</evidence>
<dbReference type="FunCoup" id="A0A2G5D9M5">
    <property type="interactions" value="879"/>
</dbReference>
<proteinExistence type="predicted"/>
<dbReference type="Pfam" id="PF02576">
    <property type="entry name" value="RimP_N"/>
    <property type="match status" value="1"/>
</dbReference>
<dbReference type="PANTHER" id="PTHR34544">
    <property type="entry name" value="OSJNBA0006B20.18 PROTEIN"/>
    <property type="match status" value="1"/>
</dbReference>
<dbReference type="STRING" id="218851.A0A2G5D9M5"/>
<dbReference type="Proteomes" id="UP000230069">
    <property type="component" value="Unassembled WGS sequence"/>
</dbReference>
<dbReference type="InterPro" id="IPR057234">
    <property type="entry name" value="DUF7912"/>
</dbReference>
<evidence type="ECO:0000313" key="4">
    <source>
        <dbReference type="Proteomes" id="UP000230069"/>
    </source>
</evidence>
<evidence type="ECO:0000259" key="1">
    <source>
        <dbReference type="Pfam" id="PF02576"/>
    </source>
</evidence>
<dbReference type="InParanoid" id="A0A2G5D9M5"/>
<dbReference type="InterPro" id="IPR035956">
    <property type="entry name" value="RimP_N_sf"/>
</dbReference>
<name>A0A2G5D9M5_AQUCA</name>
<feature type="domain" description="DUF7912" evidence="2">
    <location>
        <begin position="227"/>
        <end position="317"/>
    </location>
</feature>
<dbReference type="AlphaFoldDB" id="A0A2G5D9M5"/>
<organism evidence="3 4">
    <name type="scientific">Aquilegia coerulea</name>
    <name type="common">Rocky mountain columbine</name>
    <dbReference type="NCBI Taxonomy" id="218851"/>
    <lineage>
        <taxon>Eukaryota</taxon>
        <taxon>Viridiplantae</taxon>
        <taxon>Streptophyta</taxon>
        <taxon>Embryophyta</taxon>
        <taxon>Tracheophyta</taxon>
        <taxon>Spermatophyta</taxon>
        <taxon>Magnoliopsida</taxon>
        <taxon>Ranunculales</taxon>
        <taxon>Ranunculaceae</taxon>
        <taxon>Thalictroideae</taxon>
        <taxon>Aquilegia</taxon>
    </lineage>
</organism>
<dbReference type="PANTHER" id="PTHR34544:SF1">
    <property type="entry name" value="OS04G0438300 PROTEIN"/>
    <property type="match status" value="1"/>
</dbReference>
<protein>
    <submittedName>
        <fullName evidence="3">Uncharacterized protein</fullName>
    </submittedName>
</protein>
<dbReference type="OrthoDB" id="1100432at2759"/>
<gene>
    <name evidence="3" type="ORF">AQUCO_02500138v1</name>
</gene>
<dbReference type="InterPro" id="IPR028989">
    <property type="entry name" value="RimP_N"/>
</dbReference>
<accession>A0A2G5D9M5</accession>
<dbReference type="Pfam" id="PF25498">
    <property type="entry name" value="DUF7912"/>
    <property type="match status" value="1"/>
</dbReference>
<evidence type="ECO:0000259" key="2">
    <source>
        <dbReference type="Pfam" id="PF25498"/>
    </source>
</evidence>
<keyword evidence="4" id="KW-1185">Reference proteome</keyword>
<dbReference type="SUPFAM" id="SSF75420">
    <property type="entry name" value="YhbC-like, N-terminal domain"/>
    <property type="match status" value="1"/>
</dbReference>
<reference evidence="3 4" key="1">
    <citation type="submission" date="2017-09" db="EMBL/GenBank/DDBJ databases">
        <title>WGS assembly of Aquilegia coerulea Goldsmith.</title>
        <authorList>
            <person name="Hodges S."/>
            <person name="Kramer E."/>
            <person name="Nordborg M."/>
            <person name="Tomkins J."/>
            <person name="Borevitz J."/>
            <person name="Derieg N."/>
            <person name="Yan J."/>
            <person name="Mihaltcheva S."/>
            <person name="Hayes R.D."/>
            <person name="Rokhsar D."/>
        </authorList>
    </citation>
    <scope>NUCLEOTIDE SEQUENCE [LARGE SCALE GENOMIC DNA]</scope>
    <source>
        <strain evidence="4">cv. Goldsmith</strain>
    </source>
</reference>